<organism evidence="2 3">
    <name type="scientific">Plectosphaerella cucumerina</name>
    <dbReference type="NCBI Taxonomy" id="40658"/>
    <lineage>
        <taxon>Eukaryota</taxon>
        <taxon>Fungi</taxon>
        <taxon>Dikarya</taxon>
        <taxon>Ascomycota</taxon>
        <taxon>Pezizomycotina</taxon>
        <taxon>Sordariomycetes</taxon>
        <taxon>Hypocreomycetidae</taxon>
        <taxon>Glomerellales</taxon>
        <taxon>Plectosphaerellaceae</taxon>
        <taxon>Plectosphaerella</taxon>
    </lineage>
</organism>
<dbReference type="Proteomes" id="UP000813385">
    <property type="component" value="Unassembled WGS sequence"/>
</dbReference>
<feature type="compositionally biased region" description="Polar residues" evidence="1">
    <location>
        <begin position="73"/>
        <end position="84"/>
    </location>
</feature>
<evidence type="ECO:0000313" key="3">
    <source>
        <dbReference type="Proteomes" id="UP000813385"/>
    </source>
</evidence>
<evidence type="ECO:0000313" key="2">
    <source>
        <dbReference type="EMBL" id="KAH7349295.1"/>
    </source>
</evidence>
<feature type="region of interest" description="Disordered" evidence="1">
    <location>
        <begin position="122"/>
        <end position="183"/>
    </location>
</feature>
<feature type="compositionally biased region" description="Polar residues" evidence="1">
    <location>
        <begin position="32"/>
        <end position="42"/>
    </location>
</feature>
<dbReference type="EMBL" id="JAGPXD010000006">
    <property type="protein sequence ID" value="KAH7349295.1"/>
    <property type="molecule type" value="Genomic_DNA"/>
</dbReference>
<evidence type="ECO:0000256" key="1">
    <source>
        <dbReference type="SAM" id="MobiDB-lite"/>
    </source>
</evidence>
<accession>A0A8K0WYT7</accession>
<reference evidence="2" key="1">
    <citation type="journal article" date="2021" name="Nat. Commun.">
        <title>Genetic determinants of endophytism in the Arabidopsis root mycobiome.</title>
        <authorList>
            <person name="Mesny F."/>
            <person name="Miyauchi S."/>
            <person name="Thiergart T."/>
            <person name="Pickel B."/>
            <person name="Atanasova L."/>
            <person name="Karlsson M."/>
            <person name="Huettel B."/>
            <person name="Barry K.W."/>
            <person name="Haridas S."/>
            <person name="Chen C."/>
            <person name="Bauer D."/>
            <person name="Andreopoulos W."/>
            <person name="Pangilinan J."/>
            <person name="LaButti K."/>
            <person name="Riley R."/>
            <person name="Lipzen A."/>
            <person name="Clum A."/>
            <person name="Drula E."/>
            <person name="Henrissat B."/>
            <person name="Kohler A."/>
            <person name="Grigoriev I.V."/>
            <person name="Martin F.M."/>
            <person name="Hacquard S."/>
        </authorList>
    </citation>
    <scope>NUCLEOTIDE SEQUENCE</scope>
    <source>
        <strain evidence="2">MPI-CAGE-AT-0016</strain>
    </source>
</reference>
<dbReference type="AlphaFoldDB" id="A0A8K0WYT7"/>
<feature type="region of interest" description="Disordered" evidence="1">
    <location>
        <begin position="29"/>
        <end position="52"/>
    </location>
</feature>
<keyword evidence="3" id="KW-1185">Reference proteome</keyword>
<protein>
    <submittedName>
        <fullName evidence="2">Uncharacterized protein</fullName>
    </submittedName>
</protein>
<sequence>MGNRRMASVAGSSGALLQAQQRDACRHGCVTSVRSPRGTTRPSAGDRTDGGITQRVQALDRYMRHMPFLDQGHSMTTTAEQSPSGHARSEIDGGTWASDSACRPDDWGLTASFRQSGLFQAEADQGPGRCGTAASRSGEADKVAQRHGRCHGRGHLDGRGCGGGSTGSAQLGLRIVSSRTQKT</sequence>
<name>A0A8K0WYT7_9PEZI</name>
<proteinExistence type="predicted"/>
<feature type="region of interest" description="Disordered" evidence="1">
    <location>
        <begin position="69"/>
        <end position="99"/>
    </location>
</feature>
<comment type="caution">
    <text evidence="2">The sequence shown here is derived from an EMBL/GenBank/DDBJ whole genome shotgun (WGS) entry which is preliminary data.</text>
</comment>
<gene>
    <name evidence="2" type="ORF">B0T11DRAFT_129537</name>
</gene>